<evidence type="ECO:0000256" key="2">
    <source>
        <dbReference type="SAM" id="SignalP"/>
    </source>
</evidence>
<name>A0ABP7NKL6_9GAMM</name>
<sequence>MFHPFPLRKLSRVCLVSVVLALGKAAPVFAESSSEAPSVPIEIVPEWESVFSDYEAFETQPVLSWPRLNRRVAEIGGWRTYAMEPYEDEAAEAEPSEERHDNADHSGHSGGHP</sequence>
<feature type="compositionally biased region" description="Acidic residues" evidence="1">
    <location>
        <begin position="86"/>
        <end position="95"/>
    </location>
</feature>
<feature type="signal peptide" evidence="2">
    <location>
        <begin position="1"/>
        <end position="30"/>
    </location>
</feature>
<evidence type="ECO:0000313" key="3">
    <source>
        <dbReference type="EMBL" id="GAA3947358.1"/>
    </source>
</evidence>
<accession>A0ABP7NKL6</accession>
<protein>
    <recommendedName>
        <fullName evidence="5">Secreted protein</fullName>
    </recommendedName>
</protein>
<reference evidence="4" key="1">
    <citation type="journal article" date="2019" name="Int. J. Syst. Evol. Microbiol.">
        <title>The Global Catalogue of Microorganisms (GCM) 10K type strain sequencing project: providing services to taxonomists for standard genome sequencing and annotation.</title>
        <authorList>
            <consortium name="The Broad Institute Genomics Platform"/>
            <consortium name="The Broad Institute Genome Sequencing Center for Infectious Disease"/>
            <person name="Wu L."/>
            <person name="Ma J."/>
        </authorList>
    </citation>
    <scope>NUCLEOTIDE SEQUENCE [LARGE SCALE GENOMIC DNA]</scope>
    <source>
        <strain evidence="4">JCM 17555</strain>
    </source>
</reference>
<evidence type="ECO:0000256" key="1">
    <source>
        <dbReference type="SAM" id="MobiDB-lite"/>
    </source>
</evidence>
<keyword evidence="2" id="KW-0732">Signal</keyword>
<feature type="compositionally biased region" description="Basic and acidic residues" evidence="1">
    <location>
        <begin position="96"/>
        <end position="107"/>
    </location>
</feature>
<dbReference type="Proteomes" id="UP001501337">
    <property type="component" value="Unassembled WGS sequence"/>
</dbReference>
<evidence type="ECO:0000313" key="4">
    <source>
        <dbReference type="Proteomes" id="UP001501337"/>
    </source>
</evidence>
<gene>
    <name evidence="3" type="ORF">GCM10022278_03200</name>
</gene>
<dbReference type="EMBL" id="BAABBO010000001">
    <property type="protein sequence ID" value="GAA3947358.1"/>
    <property type="molecule type" value="Genomic_DNA"/>
</dbReference>
<evidence type="ECO:0008006" key="5">
    <source>
        <dbReference type="Google" id="ProtNLM"/>
    </source>
</evidence>
<proteinExistence type="predicted"/>
<organism evidence="3 4">
    <name type="scientific">Allohahella marinimesophila</name>
    <dbReference type="NCBI Taxonomy" id="1054972"/>
    <lineage>
        <taxon>Bacteria</taxon>
        <taxon>Pseudomonadati</taxon>
        <taxon>Pseudomonadota</taxon>
        <taxon>Gammaproteobacteria</taxon>
        <taxon>Oceanospirillales</taxon>
        <taxon>Hahellaceae</taxon>
        <taxon>Allohahella</taxon>
    </lineage>
</organism>
<dbReference type="RefSeq" id="WP_344802598.1">
    <property type="nucleotide sequence ID" value="NZ_BAABBO010000001.1"/>
</dbReference>
<comment type="caution">
    <text evidence="3">The sequence shown here is derived from an EMBL/GenBank/DDBJ whole genome shotgun (WGS) entry which is preliminary data.</text>
</comment>
<feature type="chain" id="PRO_5046378772" description="Secreted protein" evidence="2">
    <location>
        <begin position="31"/>
        <end position="113"/>
    </location>
</feature>
<keyword evidence="4" id="KW-1185">Reference proteome</keyword>
<feature type="region of interest" description="Disordered" evidence="1">
    <location>
        <begin position="86"/>
        <end position="113"/>
    </location>
</feature>